<dbReference type="RefSeq" id="XP_033667747.1">
    <property type="nucleotide sequence ID" value="XM_033806545.1"/>
</dbReference>
<dbReference type="GeneID" id="54559817"/>
<proteinExistence type="predicted"/>
<dbReference type="EMBL" id="ML993595">
    <property type="protein sequence ID" value="KAF2166858.1"/>
    <property type="molecule type" value="Genomic_DNA"/>
</dbReference>
<dbReference type="Proteomes" id="UP000799537">
    <property type="component" value="Unassembled WGS sequence"/>
</dbReference>
<evidence type="ECO:0000313" key="3">
    <source>
        <dbReference type="Proteomes" id="UP000799537"/>
    </source>
</evidence>
<sequence>MLSTSTLISLTAFLIKPLMTIFGLCLALEFVFTVLTPRRKNGSPLIALLTLLPPCTRILLTLLWYTLIWAACTTSFVVRAIVYKQKPTPRFALQQYHSYKRDLEGFATAHAANKPWSFASISDLITLAIRGPSDM</sequence>
<protein>
    <submittedName>
        <fullName evidence="2">Uncharacterized protein</fullName>
    </submittedName>
</protein>
<gene>
    <name evidence="2" type="ORF">M409DRAFT_22911</name>
</gene>
<feature type="transmembrane region" description="Helical" evidence="1">
    <location>
        <begin position="62"/>
        <end position="82"/>
    </location>
</feature>
<keyword evidence="1" id="KW-1133">Transmembrane helix</keyword>
<keyword evidence="1" id="KW-0472">Membrane</keyword>
<evidence type="ECO:0000256" key="1">
    <source>
        <dbReference type="SAM" id="Phobius"/>
    </source>
</evidence>
<evidence type="ECO:0000313" key="2">
    <source>
        <dbReference type="EMBL" id="KAF2166858.1"/>
    </source>
</evidence>
<accession>A0A6A6CKW7</accession>
<reference evidence="2" key="1">
    <citation type="journal article" date="2020" name="Stud. Mycol.">
        <title>101 Dothideomycetes genomes: a test case for predicting lifestyles and emergence of pathogens.</title>
        <authorList>
            <person name="Haridas S."/>
            <person name="Albert R."/>
            <person name="Binder M."/>
            <person name="Bloem J."/>
            <person name="Labutti K."/>
            <person name="Salamov A."/>
            <person name="Andreopoulos B."/>
            <person name="Baker S."/>
            <person name="Barry K."/>
            <person name="Bills G."/>
            <person name="Bluhm B."/>
            <person name="Cannon C."/>
            <person name="Castanera R."/>
            <person name="Culley D."/>
            <person name="Daum C."/>
            <person name="Ezra D."/>
            <person name="Gonzalez J."/>
            <person name="Henrissat B."/>
            <person name="Kuo A."/>
            <person name="Liang C."/>
            <person name="Lipzen A."/>
            <person name="Lutzoni F."/>
            <person name="Magnuson J."/>
            <person name="Mondo S."/>
            <person name="Nolan M."/>
            <person name="Ohm R."/>
            <person name="Pangilinan J."/>
            <person name="Park H.-J."/>
            <person name="Ramirez L."/>
            <person name="Alfaro M."/>
            <person name="Sun H."/>
            <person name="Tritt A."/>
            <person name="Yoshinaga Y."/>
            <person name="Zwiers L.-H."/>
            <person name="Turgeon B."/>
            <person name="Goodwin S."/>
            <person name="Spatafora J."/>
            <person name="Crous P."/>
            <person name="Grigoriev I."/>
        </authorList>
    </citation>
    <scope>NUCLEOTIDE SEQUENCE</scope>
    <source>
        <strain evidence="2">ATCC 36951</strain>
    </source>
</reference>
<name>A0A6A6CKW7_ZASCE</name>
<keyword evidence="1" id="KW-0812">Transmembrane</keyword>
<dbReference type="AlphaFoldDB" id="A0A6A6CKW7"/>
<keyword evidence="3" id="KW-1185">Reference proteome</keyword>
<organism evidence="2 3">
    <name type="scientific">Zasmidium cellare ATCC 36951</name>
    <dbReference type="NCBI Taxonomy" id="1080233"/>
    <lineage>
        <taxon>Eukaryota</taxon>
        <taxon>Fungi</taxon>
        <taxon>Dikarya</taxon>
        <taxon>Ascomycota</taxon>
        <taxon>Pezizomycotina</taxon>
        <taxon>Dothideomycetes</taxon>
        <taxon>Dothideomycetidae</taxon>
        <taxon>Mycosphaerellales</taxon>
        <taxon>Mycosphaerellaceae</taxon>
        <taxon>Zasmidium</taxon>
    </lineage>
</organism>